<evidence type="ECO:0000256" key="1">
    <source>
        <dbReference type="SAM" id="Phobius"/>
    </source>
</evidence>
<protein>
    <submittedName>
        <fullName evidence="2">Uncharacterized protein</fullName>
    </submittedName>
</protein>
<organism evidence="2 3">
    <name type="scientific">Pseudonocardia hispaniensis</name>
    <dbReference type="NCBI Taxonomy" id="904933"/>
    <lineage>
        <taxon>Bacteria</taxon>
        <taxon>Bacillati</taxon>
        <taxon>Actinomycetota</taxon>
        <taxon>Actinomycetes</taxon>
        <taxon>Pseudonocardiales</taxon>
        <taxon>Pseudonocardiaceae</taxon>
        <taxon>Pseudonocardia</taxon>
    </lineage>
</organism>
<keyword evidence="1" id="KW-0472">Membrane</keyword>
<name>A0ABW1IY43_9PSEU</name>
<comment type="caution">
    <text evidence="2">The sequence shown here is derived from an EMBL/GenBank/DDBJ whole genome shotgun (WGS) entry which is preliminary data.</text>
</comment>
<proteinExistence type="predicted"/>
<sequence>MSVVSCLAQADPTGFSSPLGRAVVLLVLLSSLVVLLRWWWQQRKR</sequence>
<feature type="transmembrane region" description="Helical" evidence="1">
    <location>
        <begin position="22"/>
        <end position="40"/>
    </location>
</feature>
<dbReference type="Proteomes" id="UP001596302">
    <property type="component" value="Unassembled WGS sequence"/>
</dbReference>
<keyword evidence="1" id="KW-0812">Transmembrane</keyword>
<accession>A0ABW1IY43</accession>
<evidence type="ECO:0000313" key="3">
    <source>
        <dbReference type="Proteomes" id="UP001596302"/>
    </source>
</evidence>
<reference evidence="3" key="1">
    <citation type="journal article" date="2019" name="Int. J. Syst. Evol. Microbiol.">
        <title>The Global Catalogue of Microorganisms (GCM) 10K type strain sequencing project: providing services to taxonomists for standard genome sequencing and annotation.</title>
        <authorList>
            <consortium name="The Broad Institute Genomics Platform"/>
            <consortium name="The Broad Institute Genome Sequencing Center for Infectious Disease"/>
            <person name="Wu L."/>
            <person name="Ma J."/>
        </authorList>
    </citation>
    <scope>NUCLEOTIDE SEQUENCE [LARGE SCALE GENOMIC DNA]</scope>
    <source>
        <strain evidence="3">CCM 8391</strain>
    </source>
</reference>
<evidence type="ECO:0000313" key="2">
    <source>
        <dbReference type="EMBL" id="MFC5993200.1"/>
    </source>
</evidence>
<keyword evidence="1" id="KW-1133">Transmembrane helix</keyword>
<keyword evidence="3" id="KW-1185">Reference proteome</keyword>
<dbReference type="EMBL" id="JBHSQW010000007">
    <property type="protein sequence ID" value="MFC5993200.1"/>
    <property type="molecule type" value="Genomic_DNA"/>
</dbReference>
<dbReference type="RefSeq" id="WP_379582519.1">
    <property type="nucleotide sequence ID" value="NZ_JBHSQW010000007.1"/>
</dbReference>
<gene>
    <name evidence="2" type="ORF">ACFQE5_03120</name>
</gene>